<comment type="caution">
    <text evidence="1">The sequence shown here is derived from an EMBL/GenBank/DDBJ whole genome shotgun (WGS) entry which is preliminary data.</text>
</comment>
<evidence type="ECO:0000313" key="2">
    <source>
        <dbReference type="Proteomes" id="UP000220353"/>
    </source>
</evidence>
<name>A0A2A6LRY7_RHIFR</name>
<dbReference type="Proteomes" id="UP000220353">
    <property type="component" value="Unassembled WGS sequence"/>
</dbReference>
<gene>
    <name evidence="1" type="ORF">CO661_24185</name>
</gene>
<dbReference type="EMBL" id="NWTC01000022">
    <property type="protein sequence ID" value="PDT45364.1"/>
    <property type="molecule type" value="Genomic_DNA"/>
</dbReference>
<accession>A0A2A6LRY7</accession>
<dbReference type="AlphaFoldDB" id="A0A2A6LRY7"/>
<evidence type="ECO:0000313" key="1">
    <source>
        <dbReference type="EMBL" id="PDT45364.1"/>
    </source>
</evidence>
<organism evidence="1 2">
    <name type="scientific">Rhizobium fredii</name>
    <name type="common">Sinorhizobium fredii</name>
    <dbReference type="NCBI Taxonomy" id="380"/>
    <lineage>
        <taxon>Bacteria</taxon>
        <taxon>Pseudomonadati</taxon>
        <taxon>Pseudomonadota</taxon>
        <taxon>Alphaproteobacteria</taxon>
        <taxon>Hyphomicrobiales</taxon>
        <taxon>Rhizobiaceae</taxon>
        <taxon>Sinorhizobium/Ensifer group</taxon>
        <taxon>Sinorhizobium</taxon>
    </lineage>
</organism>
<reference evidence="1 2" key="1">
    <citation type="submission" date="2017-09" db="EMBL/GenBank/DDBJ databases">
        <title>Comparative genomics of rhizobia isolated from Phaseolus vulgaris in China.</title>
        <authorList>
            <person name="Tong W."/>
        </authorList>
    </citation>
    <scope>NUCLEOTIDE SEQUENCE [LARGE SCALE GENOMIC DNA]</scope>
    <source>
        <strain evidence="1 2">PCH1</strain>
    </source>
</reference>
<protein>
    <submittedName>
        <fullName evidence="1">Uncharacterized protein</fullName>
    </submittedName>
</protein>
<proteinExistence type="predicted"/>
<sequence length="73" mass="8053">MKKLIARKPSTDNAIKGFTAALSELEAVEAAEVARMSRIQSEIDMLRDQQDEAASARDRASRLRAKFADFLAA</sequence>
<dbReference type="RefSeq" id="WP_097587418.1">
    <property type="nucleotide sequence ID" value="NZ_NWTC01000022.1"/>
</dbReference>